<protein>
    <submittedName>
        <fullName evidence="2">Lantibiotic ABC transporter permease</fullName>
    </submittedName>
</protein>
<reference evidence="2 3" key="1">
    <citation type="submission" date="2018-08" db="EMBL/GenBank/DDBJ databases">
        <title>A genome reference for cultivated species of the human gut microbiota.</title>
        <authorList>
            <person name="Zou Y."/>
            <person name="Xue W."/>
            <person name="Luo G."/>
        </authorList>
    </citation>
    <scope>NUCLEOTIDE SEQUENCE [LARGE SCALE GENOMIC DNA]</scope>
    <source>
        <strain evidence="2 3">AM37-5</strain>
    </source>
</reference>
<dbReference type="EMBL" id="QSHK01000004">
    <property type="protein sequence ID" value="RHC08296.1"/>
    <property type="molecule type" value="Genomic_DNA"/>
</dbReference>
<keyword evidence="1" id="KW-1133">Transmembrane helix</keyword>
<dbReference type="AlphaFoldDB" id="A0A413YKV7"/>
<dbReference type="Pfam" id="PF12679">
    <property type="entry name" value="ABC2_membrane_2"/>
    <property type="match status" value="1"/>
</dbReference>
<proteinExistence type="predicted"/>
<dbReference type="Proteomes" id="UP000284742">
    <property type="component" value="Unassembled WGS sequence"/>
</dbReference>
<feature type="transmembrane region" description="Helical" evidence="1">
    <location>
        <begin position="18"/>
        <end position="39"/>
    </location>
</feature>
<evidence type="ECO:0000313" key="2">
    <source>
        <dbReference type="EMBL" id="RHC08296.1"/>
    </source>
</evidence>
<feature type="transmembrane region" description="Helical" evidence="1">
    <location>
        <begin position="268"/>
        <end position="295"/>
    </location>
</feature>
<sequence length="388" mass="44542">MTSLIKFELGKILRNRTVFGGIVVGCLVLLGIFFVGYHYSQLSMSEASNKKKGFEKSLDVIIDEKYSGEFTDEKVKMILSDSMNNFQENEEKKVVNKPFYPFYWEMGDTFFSKDAENVYSEMIEQVNKGQRLTIEDVDLYSLDEVGFKKFDTPLTLGNYVPWTDLYRVLGYIYALLSIITILVSSIVFSDDNSKNINQILLVTKYGRNKMIFAKLIATSIITVSLFIIFQLVNIGVFSTMYDMSGWNSDIQTNLSLGLFDFPLQYNHIQIYFLILVMQLVGIGFVESVTLLISALMHSSMSVLAVSLGVYILPLLLVQMIKTGVGNKILYLFPINNLNVQNILGILYSKDAFFFHSFFINIGFIFIFQLLIRVGMQLYCFIYIKHWKF</sequence>
<dbReference type="GO" id="GO:0005886">
    <property type="term" value="C:plasma membrane"/>
    <property type="evidence" value="ECO:0007669"/>
    <property type="project" value="UniProtKB-SubCell"/>
</dbReference>
<dbReference type="GeneID" id="92865852"/>
<name>A0A413YKV7_9FIRM</name>
<accession>A0A413YKV7</accession>
<feature type="transmembrane region" description="Helical" evidence="1">
    <location>
        <begin position="302"/>
        <end position="320"/>
    </location>
</feature>
<dbReference type="RefSeq" id="WP_005334758.1">
    <property type="nucleotide sequence ID" value="NZ_CP102279.1"/>
</dbReference>
<feature type="transmembrane region" description="Helical" evidence="1">
    <location>
        <begin position="357"/>
        <end position="383"/>
    </location>
</feature>
<evidence type="ECO:0000256" key="1">
    <source>
        <dbReference type="SAM" id="Phobius"/>
    </source>
</evidence>
<gene>
    <name evidence="2" type="ORF">DW860_08440</name>
</gene>
<keyword evidence="1" id="KW-0472">Membrane</keyword>
<feature type="transmembrane region" description="Helical" evidence="1">
    <location>
        <begin position="210"/>
        <end position="232"/>
    </location>
</feature>
<dbReference type="GO" id="GO:0140359">
    <property type="term" value="F:ABC-type transporter activity"/>
    <property type="evidence" value="ECO:0007669"/>
    <property type="project" value="InterPro"/>
</dbReference>
<organism evidence="2 3">
    <name type="scientific">Dorea formicigenerans</name>
    <dbReference type="NCBI Taxonomy" id="39486"/>
    <lineage>
        <taxon>Bacteria</taxon>
        <taxon>Bacillati</taxon>
        <taxon>Bacillota</taxon>
        <taxon>Clostridia</taxon>
        <taxon>Lachnospirales</taxon>
        <taxon>Lachnospiraceae</taxon>
        <taxon>Dorea</taxon>
    </lineage>
</organism>
<keyword evidence="1" id="KW-0812">Transmembrane</keyword>
<feature type="transmembrane region" description="Helical" evidence="1">
    <location>
        <begin position="168"/>
        <end position="189"/>
    </location>
</feature>
<evidence type="ECO:0000313" key="3">
    <source>
        <dbReference type="Proteomes" id="UP000284742"/>
    </source>
</evidence>
<comment type="caution">
    <text evidence="2">The sequence shown here is derived from an EMBL/GenBank/DDBJ whole genome shotgun (WGS) entry which is preliminary data.</text>
</comment>